<sequence>MEHAPAQRNSRYPWLIPVAVLCLLPLCFLGYGSDNDTYGVLQFGAQTWRMHVLATSRNPGYWTYEAVVYALSSLGGSLLSNLGSLAVSCVALWRFLRIAQRLRVGHPVLMAACFVVTPVVVIAATSTMDYMWSLLCLVLAAEGLFDDRPVQAALLGGLAISFRGANAVLVAGGYAAAIGYEIYRRRGLSAGAVKTAISGIAAAVLGCSVYVLSYRLAHNTLAFMAPMTGPASLWTWKGYLGRFLYKGMYAIGPLAMVVSAYAAAVYPWRQRREPDSEHAKLMAISAGFFLSNVALFLKFPIEVSYLIPGIFFFLLLAGATIFQERRWLGFALFAAIGSLNLVTPVFAQPNIPGLATSARLHIALNAGTLSADVKTRRMFLGCEDAICWIARDQMGHH</sequence>
<keyword evidence="1" id="KW-1133">Transmembrane helix</keyword>
<feature type="transmembrane region" description="Helical" evidence="1">
    <location>
        <begin position="327"/>
        <end position="347"/>
    </location>
</feature>
<keyword evidence="1" id="KW-0812">Transmembrane</keyword>
<name>A0A239EK85_9BACT</name>
<keyword evidence="3" id="KW-1185">Reference proteome</keyword>
<accession>A0A239EK85</accession>
<feature type="transmembrane region" description="Helical" evidence="1">
    <location>
        <begin position="108"/>
        <end position="132"/>
    </location>
</feature>
<feature type="transmembrane region" description="Helical" evidence="1">
    <location>
        <begin position="12"/>
        <end position="31"/>
    </location>
</feature>
<proteinExistence type="predicted"/>
<dbReference type="Proteomes" id="UP000198356">
    <property type="component" value="Unassembled WGS sequence"/>
</dbReference>
<dbReference type="EMBL" id="FZOU01000001">
    <property type="protein sequence ID" value="SNS44274.1"/>
    <property type="molecule type" value="Genomic_DNA"/>
</dbReference>
<gene>
    <name evidence="2" type="ORF">SAMN05421770_101992</name>
</gene>
<evidence type="ECO:0000313" key="3">
    <source>
        <dbReference type="Proteomes" id="UP000198356"/>
    </source>
</evidence>
<evidence type="ECO:0008006" key="4">
    <source>
        <dbReference type="Google" id="ProtNLM"/>
    </source>
</evidence>
<feature type="transmembrane region" description="Helical" evidence="1">
    <location>
        <begin position="66"/>
        <end position="96"/>
    </location>
</feature>
<feature type="transmembrane region" description="Helical" evidence="1">
    <location>
        <begin position="278"/>
        <end position="297"/>
    </location>
</feature>
<organism evidence="2 3">
    <name type="scientific">Granulicella rosea</name>
    <dbReference type="NCBI Taxonomy" id="474952"/>
    <lineage>
        <taxon>Bacteria</taxon>
        <taxon>Pseudomonadati</taxon>
        <taxon>Acidobacteriota</taxon>
        <taxon>Terriglobia</taxon>
        <taxon>Terriglobales</taxon>
        <taxon>Acidobacteriaceae</taxon>
        <taxon>Granulicella</taxon>
    </lineage>
</organism>
<dbReference type="AlphaFoldDB" id="A0A239EK85"/>
<feature type="transmembrane region" description="Helical" evidence="1">
    <location>
        <begin position="195"/>
        <end position="217"/>
    </location>
</feature>
<reference evidence="2 3" key="1">
    <citation type="submission" date="2017-06" db="EMBL/GenBank/DDBJ databases">
        <authorList>
            <person name="Kim H.J."/>
            <person name="Triplett B.A."/>
        </authorList>
    </citation>
    <scope>NUCLEOTIDE SEQUENCE [LARGE SCALE GENOMIC DNA]</scope>
    <source>
        <strain evidence="2 3">DSM 18704</strain>
    </source>
</reference>
<protein>
    <recommendedName>
        <fullName evidence="4">Dolichyl-phosphate-mannose-protein mannosyltransferase</fullName>
    </recommendedName>
</protein>
<feature type="transmembrane region" description="Helical" evidence="1">
    <location>
        <begin position="303"/>
        <end position="322"/>
    </location>
</feature>
<evidence type="ECO:0000313" key="2">
    <source>
        <dbReference type="EMBL" id="SNS44274.1"/>
    </source>
</evidence>
<evidence type="ECO:0000256" key="1">
    <source>
        <dbReference type="SAM" id="Phobius"/>
    </source>
</evidence>
<feature type="transmembrane region" description="Helical" evidence="1">
    <location>
        <begin position="243"/>
        <end position="266"/>
    </location>
</feature>
<keyword evidence="1" id="KW-0472">Membrane</keyword>
<feature type="transmembrane region" description="Helical" evidence="1">
    <location>
        <begin position="152"/>
        <end position="183"/>
    </location>
</feature>